<evidence type="ECO:0000313" key="2">
    <source>
        <dbReference type="Proteomes" id="UP000064201"/>
    </source>
</evidence>
<dbReference type="InterPro" id="IPR014993">
    <property type="entry name" value="DUF1841"/>
</dbReference>
<dbReference type="STRING" id="106634.TVD_04565"/>
<dbReference type="Pfam" id="PF08897">
    <property type="entry name" value="DUF1841"/>
    <property type="match status" value="1"/>
</dbReference>
<dbReference type="Proteomes" id="UP000064201">
    <property type="component" value="Chromosome"/>
</dbReference>
<proteinExistence type="predicted"/>
<organism evidence="1 2">
    <name type="scientific">Thioalkalivibrio versutus</name>
    <dbReference type="NCBI Taxonomy" id="106634"/>
    <lineage>
        <taxon>Bacteria</taxon>
        <taxon>Pseudomonadati</taxon>
        <taxon>Pseudomonadota</taxon>
        <taxon>Gammaproteobacteria</taxon>
        <taxon>Chromatiales</taxon>
        <taxon>Ectothiorhodospiraceae</taxon>
        <taxon>Thioalkalivibrio</taxon>
    </lineage>
</organism>
<dbReference type="KEGG" id="tvr:TVD_04565"/>
<evidence type="ECO:0008006" key="3">
    <source>
        <dbReference type="Google" id="ProtNLM"/>
    </source>
</evidence>
<name>A0A0G3G2T2_9GAMM</name>
<accession>A0A0G3G2T2</accession>
<evidence type="ECO:0000313" key="1">
    <source>
        <dbReference type="EMBL" id="AKJ94689.1"/>
    </source>
</evidence>
<protein>
    <recommendedName>
        <fullName evidence="3">DUF1841 domain-containing protein</fullName>
    </recommendedName>
</protein>
<dbReference type="PATRIC" id="fig|106634.4.peg.933"/>
<sequence>MYGNRDQIRTQFVDAWQKAQAGEALSDLEQQLVDVISDHPEYHDYLKDRETALTGEFPPELGTSNPFLHMAMHLSLRDQARTDRPAGTRQLHQGLCARFGVMDAEHRMMECLGQVLWEAQRSNAAPDESAYLECVKRLASR</sequence>
<gene>
    <name evidence="1" type="ORF">TVD_04565</name>
</gene>
<keyword evidence="2" id="KW-1185">Reference proteome</keyword>
<dbReference type="OrthoDB" id="9789432at2"/>
<dbReference type="AlphaFoldDB" id="A0A0G3G2T2"/>
<dbReference type="EMBL" id="CP011367">
    <property type="protein sequence ID" value="AKJ94689.1"/>
    <property type="molecule type" value="Genomic_DNA"/>
</dbReference>
<reference evidence="1 2" key="1">
    <citation type="submission" date="2015-04" db="EMBL/GenBank/DDBJ databases">
        <title>Complete Sequence for the Genome of the Thioalkalivibrio versutus D301.</title>
        <authorList>
            <person name="Mu T."/>
            <person name="Zhou J."/>
            <person name="Xu X."/>
        </authorList>
    </citation>
    <scope>NUCLEOTIDE SEQUENCE [LARGE SCALE GENOMIC DNA]</scope>
    <source>
        <strain evidence="1 2">D301</strain>
    </source>
</reference>
<dbReference type="RefSeq" id="WP_018951214.1">
    <property type="nucleotide sequence ID" value="NZ_CP011367.1"/>
</dbReference>